<dbReference type="GO" id="GO:0006508">
    <property type="term" value="P:proteolysis"/>
    <property type="evidence" value="ECO:0007669"/>
    <property type="project" value="UniProtKB-KW"/>
</dbReference>
<feature type="active site" evidence="5">
    <location>
        <position position="104"/>
    </location>
</feature>
<dbReference type="SUPFAM" id="SSF50630">
    <property type="entry name" value="Acid proteases"/>
    <property type="match status" value="1"/>
</dbReference>
<keyword evidence="4 7" id="KW-0378">Hydrolase</keyword>
<dbReference type="PROSITE" id="PS00141">
    <property type="entry name" value="ASP_PROTEASE"/>
    <property type="match status" value="1"/>
</dbReference>
<keyword evidence="11" id="KW-1185">Reference proteome</keyword>
<dbReference type="PANTHER" id="PTHR47966">
    <property type="entry name" value="BETA-SITE APP-CLEAVING ENZYME, ISOFORM A-RELATED"/>
    <property type="match status" value="1"/>
</dbReference>
<evidence type="ECO:0000256" key="1">
    <source>
        <dbReference type="ARBA" id="ARBA00007447"/>
    </source>
</evidence>
<keyword evidence="2 7" id="KW-0645">Protease</keyword>
<dbReference type="HOGENOM" id="CLU_013253_1_2_1"/>
<dbReference type="CDD" id="cd05471">
    <property type="entry name" value="pepsin_like"/>
    <property type="match status" value="1"/>
</dbReference>
<dbReference type="FunCoup" id="A0A0D0C2K5">
    <property type="interactions" value="56"/>
</dbReference>
<dbReference type="PANTHER" id="PTHR47966:SF6">
    <property type="entry name" value="PEPTIDASE A1 DOMAIN-CONTAINING PROTEIN"/>
    <property type="match status" value="1"/>
</dbReference>
<accession>A0A0D0C2K5</accession>
<gene>
    <name evidence="10" type="ORF">CY34DRAFT_797528</name>
</gene>
<protein>
    <recommendedName>
        <fullName evidence="9">Peptidase A1 domain-containing protein</fullName>
    </recommendedName>
</protein>
<dbReference type="InterPro" id="IPR021109">
    <property type="entry name" value="Peptidase_aspartic_dom_sf"/>
</dbReference>
<keyword evidence="3 7" id="KW-0064">Aspartyl protease</keyword>
<feature type="active site" evidence="5">
    <location>
        <position position="296"/>
    </location>
</feature>
<sequence>MLSSLALALSCLLIISPNTSAAPNSVPAAGQSIPLIRRAQPERTVAEWESWAKNEREALTAKYGGNIEKRSTGTNLMTNQNADSSYFGTVAIGTPPISFNVILDTGSSDLWVADQACTTGCSKVQLFNDLSSSTFHNLSEPFSIQYGSGAAVGTLGQDVVQMAGFSVPNQIFGAVTQASSGLLNPPVSGLLGLGWQSIASSKASPFWQTLASSGLWTDPVMAFQLTRFVNATNVNTEEPGGSFTMGFLNSSLYTGTIDYQALPTTPSYWILPMKSLTVQGNSITIPSGSSSYSAIDTGTTLVGGPSSIIQSIFAQIPGSQPGTGSWQGYWTYPCGTAVNVAISFGGPSWPISPADFQLTKLTSSQCVGAFFELNTGGSAPNWIIGDTFLKNVYSVFRFTPAAVGFAALSNTAVAMNGVNAPAPSPTIGSVSASATAGTGGGSNAASHRWSVSCASLVGGIVVAVGAAWM</sequence>
<dbReference type="InParanoid" id="A0A0D0C2K5"/>
<keyword evidence="8" id="KW-0732">Signal</keyword>
<evidence type="ECO:0000256" key="4">
    <source>
        <dbReference type="ARBA" id="ARBA00022801"/>
    </source>
</evidence>
<organism evidence="10 11">
    <name type="scientific">Suillus luteus UH-Slu-Lm8-n1</name>
    <dbReference type="NCBI Taxonomy" id="930992"/>
    <lineage>
        <taxon>Eukaryota</taxon>
        <taxon>Fungi</taxon>
        <taxon>Dikarya</taxon>
        <taxon>Basidiomycota</taxon>
        <taxon>Agaricomycotina</taxon>
        <taxon>Agaricomycetes</taxon>
        <taxon>Agaricomycetidae</taxon>
        <taxon>Boletales</taxon>
        <taxon>Suillineae</taxon>
        <taxon>Suillaceae</taxon>
        <taxon>Suillus</taxon>
    </lineage>
</organism>
<evidence type="ECO:0000259" key="9">
    <source>
        <dbReference type="PROSITE" id="PS51767"/>
    </source>
</evidence>
<dbReference type="PROSITE" id="PS51767">
    <property type="entry name" value="PEPTIDASE_A1"/>
    <property type="match status" value="1"/>
</dbReference>
<evidence type="ECO:0000313" key="11">
    <source>
        <dbReference type="Proteomes" id="UP000054485"/>
    </source>
</evidence>
<feature type="chain" id="PRO_5002207634" description="Peptidase A1 domain-containing protein" evidence="8">
    <location>
        <begin position="22"/>
        <end position="469"/>
    </location>
</feature>
<dbReference type="InterPro" id="IPR033121">
    <property type="entry name" value="PEPTIDASE_A1"/>
</dbReference>
<evidence type="ECO:0000256" key="7">
    <source>
        <dbReference type="RuleBase" id="RU000454"/>
    </source>
</evidence>
<dbReference type="OrthoDB" id="771136at2759"/>
<evidence type="ECO:0000256" key="3">
    <source>
        <dbReference type="ARBA" id="ARBA00022750"/>
    </source>
</evidence>
<dbReference type="InterPro" id="IPR001461">
    <property type="entry name" value="Aspartic_peptidase_A1"/>
</dbReference>
<evidence type="ECO:0000256" key="2">
    <source>
        <dbReference type="ARBA" id="ARBA00022670"/>
    </source>
</evidence>
<name>A0A0D0C2K5_9AGAM</name>
<dbReference type="FunFam" id="2.40.70.10:FF:000115">
    <property type="entry name" value="Lysosomal aspartic protease"/>
    <property type="match status" value="1"/>
</dbReference>
<feature type="signal peptide" evidence="8">
    <location>
        <begin position="1"/>
        <end position="21"/>
    </location>
</feature>
<feature type="domain" description="Peptidase A1" evidence="9">
    <location>
        <begin position="86"/>
        <end position="406"/>
    </location>
</feature>
<feature type="disulfide bond" evidence="6">
    <location>
        <begin position="117"/>
        <end position="121"/>
    </location>
</feature>
<dbReference type="GO" id="GO:0004190">
    <property type="term" value="F:aspartic-type endopeptidase activity"/>
    <property type="evidence" value="ECO:0007669"/>
    <property type="project" value="UniProtKB-KW"/>
</dbReference>
<evidence type="ECO:0000256" key="6">
    <source>
        <dbReference type="PIRSR" id="PIRSR601461-2"/>
    </source>
</evidence>
<dbReference type="AlphaFoldDB" id="A0A0D0C2K5"/>
<dbReference type="Pfam" id="PF00026">
    <property type="entry name" value="Asp"/>
    <property type="match status" value="1"/>
</dbReference>
<dbReference type="InterPro" id="IPR034164">
    <property type="entry name" value="Pepsin-like_dom"/>
</dbReference>
<dbReference type="EMBL" id="KN835134">
    <property type="protein sequence ID" value="KIK49143.1"/>
    <property type="molecule type" value="Genomic_DNA"/>
</dbReference>
<dbReference type="STRING" id="930992.A0A0D0C2K5"/>
<evidence type="ECO:0000313" key="10">
    <source>
        <dbReference type="EMBL" id="KIK49143.1"/>
    </source>
</evidence>
<evidence type="ECO:0000256" key="8">
    <source>
        <dbReference type="SAM" id="SignalP"/>
    </source>
</evidence>
<dbReference type="Proteomes" id="UP000054485">
    <property type="component" value="Unassembled WGS sequence"/>
</dbReference>
<dbReference type="PRINTS" id="PR00792">
    <property type="entry name" value="PEPSIN"/>
</dbReference>
<proteinExistence type="inferred from homology"/>
<dbReference type="InterPro" id="IPR001969">
    <property type="entry name" value="Aspartic_peptidase_AS"/>
</dbReference>
<dbReference type="Gene3D" id="2.40.70.10">
    <property type="entry name" value="Acid Proteases"/>
    <property type="match status" value="2"/>
</dbReference>
<reference evidence="11" key="2">
    <citation type="submission" date="2015-01" db="EMBL/GenBank/DDBJ databases">
        <title>Evolutionary Origins and Diversification of the Mycorrhizal Mutualists.</title>
        <authorList>
            <consortium name="DOE Joint Genome Institute"/>
            <consortium name="Mycorrhizal Genomics Consortium"/>
            <person name="Kohler A."/>
            <person name="Kuo A."/>
            <person name="Nagy L.G."/>
            <person name="Floudas D."/>
            <person name="Copeland A."/>
            <person name="Barry K.W."/>
            <person name="Cichocki N."/>
            <person name="Veneault-Fourrey C."/>
            <person name="LaButti K."/>
            <person name="Lindquist E.A."/>
            <person name="Lipzen A."/>
            <person name="Lundell T."/>
            <person name="Morin E."/>
            <person name="Murat C."/>
            <person name="Riley R."/>
            <person name="Ohm R."/>
            <person name="Sun H."/>
            <person name="Tunlid A."/>
            <person name="Henrissat B."/>
            <person name="Grigoriev I.V."/>
            <person name="Hibbett D.S."/>
            <person name="Martin F."/>
        </authorList>
    </citation>
    <scope>NUCLEOTIDE SEQUENCE [LARGE SCALE GENOMIC DNA]</scope>
    <source>
        <strain evidence="11">UH-Slu-Lm8-n1</strain>
    </source>
</reference>
<comment type="similarity">
    <text evidence="1 7">Belongs to the peptidase A1 family.</text>
</comment>
<reference evidence="10 11" key="1">
    <citation type="submission" date="2014-04" db="EMBL/GenBank/DDBJ databases">
        <authorList>
            <consortium name="DOE Joint Genome Institute"/>
            <person name="Kuo A."/>
            <person name="Ruytinx J."/>
            <person name="Rineau F."/>
            <person name="Colpaert J."/>
            <person name="Kohler A."/>
            <person name="Nagy L.G."/>
            <person name="Floudas D."/>
            <person name="Copeland A."/>
            <person name="Barry K.W."/>
            <person name="Cichocki N."/>
            <person name="Veneault-Fourrey C."/>
            <person name="LaButti K."/>
            <person name="Lindquist E.A."/>
            <person name="Lipzen A."/>
            <person name="Lundell T."/>
            <person name="Morin E."/>
            <person name="Murat C."/>
            <person name="Sun H."/>
            <person name="Tunlid A."/>
            <person name="Henrissat B."/>
            <person name="Grigoriev I.V."/>
            <person name="Hibbett D.S."/>
            <person name="Martin F."/>
            <person name="Nordberg H.P."/>
            <person name="Cantor M.N."/>
            <person name="Hua S.X."/>
        </authorList>
    </citation>
    <scope>NUCLEOTIDE SEQUENCE [LARGE SCALE GENOMIC DNA]</scope>
    <source>
        <strain evidence="10 11">UH-Slu-Lm8-n1</strain>
    </source>
</reference>
<evidence type="ECO:0000256" key="5">
    <source>
        <dbReference type="PIRSR" id="PIRSR601461-1"/>
    </source>
</evidence>
<keyword evidence="6" id="KW-1015">Disulfide bond</keyword>